<evidence type="ECO:0000313" key="4">
    <source>
        <dbReference type="Proteomes" id="UP000061660"/>
    </source>
</evidence>
<keyword evidence="1" id="KW-0238">DNA-binding</keyword>
<dbReference type="Proteomes" id="UP000061660">
    <property type="component" value="Chromosome"/>
</dbReference>
<dbReference type="PATRIC" id="fig|162209.4.peg.2015"/>
<dbReference type="GO" id="GO:0003677">
    <property type="term" value="F:DNA binding"/>
    <property type="evidence" value="ECO:0007669"/>
    <property type="project" value="UniProtKB-UniRule"/>
</dbReference>
<reference evidence="4" key="1">
    <citation type="submission" date="2015-12" db="EMBL/GenBank/DDBJ databases">
        <title>Complete genome sequences of two moderately thermophilic Paenibacillus species.</title>
        <authorList>
            <person name="Butler R.III."/>
            <person name="Wang J."/>
            <person name="Stark B.C."/>
            <person name="Pombert J.-F."/>
        </authorList>
    </citation>
    <scope>NUCLEOTIDE SEQUENCE [LARGE SCALE GENOMIC DNA]</scope>
    <source>
        <strain evidence="4">32O-Y</strain>
    </source>
</reference>
<dbReference type="EMBL" id="CP013652">
    <property type="protein sequence ID" value="ALS22277.1"/>
    <property type="molecule type" value="Genomic_DNA"/>
</dbReference>
<dbReference type="AlphaFoldDB" id="A0A0U2W452"/>
<dbReference type="InterPro" id="IPR044068">
    <property type="entry name" value="CB"/>
</dbReference>
<dbReference type="KEGG" id="pnp:IJ22_19030"/>
<keyword evidence="4" id="KW-1185">Reference proteome</keyword>
<accession>A0A0U2W452</accession>
<protein>
    <recommendedName>
        <fullName evidence="2">Core-binding (CB) domain-containing protein</fullName>
    </recommendedName>
</protein>
<evidence type="ECO:0000256" key="1">
    <source>
        <dbReference type="PROSITE-ProRule" id="PRU01248"/>
    </source>
</evidence>
<sequence>MTQSIEMVQAEFDFIFNPVKPNPLDSSQTNERKKYTVTDANKQAWSNQVKTFELTNVNQKYLESFRNSKYPNYETDPKHKSSWAQYKCSCGNFMEFLNGKDAISITQEDINSFLSDVTNENTRANRTAHIKSMLTYALNKNISFCRQRASIFVLLFTDMIPEWLLNDKNMVKRLTSGE</sequence>
<dbReference type="STRING" id="162209.IJ22_19030"/>
<dbReference type="RefSeq" id="WP_062408584.1">
    <property type="nucleotide sequence ID" value="NZ_CP013652.1"/>
</dbReference>
<evidence type="ECO:0000313" key="3">
    <source>
        <dbReference type="EMBL" id="ALS22277.1"/>
    </source>
</evidence>
<proteinExistence type="predicted"/>
<gene>
    <name evidence="3" type="ORF">IJ22_19030</name>
</gene>
<organism evidence="3 4">
    <name type="scientific">Paenibacillus naphthalenovorans</name>
    <dbReference type="NCBI Taxonomy" id="162209"/>
    <lineage>
        <taxon>Bacteria</taxon>
        <taxon>Bacillati</taxon>
        <taxon>Bacillota</taxon>
        <taxon>Bacilli</taxon>
        <taxon>Bacillales</taxon>
        <taxon>Paenibacillaceae</taxon>
        <taxon>Paenibacillus</taxon>
    </lineage>
</organism>
<reference evidence="3 4" key="2">
    <citation type="journal article" date="2016" name="Genome Announc.">
        <title>Complete Genome Sequences of Two Interactive Moderate Thermophiles, Paenibacillus napthalenovorans 32O-Y and Paenibacillus sp. 32O-W.</title>
        <authorList>
            <person name="Butler R.R.III."/>
            <person name="Wang J."/>
            <person name="Stark B.C."/>
            <person name="Pombert J.F."/>
        </authorList>
    </citation>
    <scope>NUCLEOTIDE SEQUENCE [LARGE SCALE GENOMIC DNA]</scope>
    <source>
        <strain evidence="3 4">32O-Y</strain>
    </source>
</reference>
<feature type="domain" description="Core-binding (CB)" evidence="2">
    <location>
        <begin position="52"/>
        <end position="138"/>
    </location>
</feature>
<name>A0A0U2W452_9BACL</name>
<dbReference type="PROSITE" id="PS51900">
    <property type="entry name" value="CB"/>
    <property type="match status" value="1"/>
</dbReference>
<evidence type="ECO:0000259" key="2">
    <source>
        <dbReference type="PROSITE" id="PS51900"/>
    </source>
</evidence>
<dbReference type="OrthoDB" id="9989079at2"/>